<feature type="domain" description="OB-fold nucleic acid binding" evidence="8">
    <location>
        <begin position="5"/>
        <end position="99"/>
    </location>
</feature>
<dbReference type="NCBIfam" id="TIGR00237">
    <property type="entry name" value="xseA"/>
    <property type="match status" value="1"/>
</dbReference>
<evidence type="ECO:0000256" key="2">
    <source>
        <dbReference type="ARBA" id="ARBA00022722"/>
    </source>
</evidence>
<comment type="function">
    <text evidence="5">Bidirectionally degrades single-stranded DNA into large acid-insoluble oligonucleotides, which are then degraded further into small acid-soluble oligonucleotides.</text>
</comment>
<comment type="subunit">
    <text evidence="5">Heterooligomer composed of large and small subunits.</text>
</comment>
<evidence type="ECO:0000256" key="4">
    <source>
        <dbReference type="ARBA" id="ARBA00022839"/>
    </source>
</evidence>
<evidence type="ECO:0000256" key="6">
    <source>
        <dbReference type="RuleBase" id="RU004355"/>
    </source>
</evidence>
<dbReference type="GO" id="GO:0008855">
    <property type="term" value="F:exodeoxyribonuclease VII activity"/>
    <property type="evidence" value="ECO:0007669"/>
    <property type="project" value="UniProtKB-EC"/>
</dbReference>
<dbReference type="InterPro" id="IPR020579">
    <property type="entry name" value="Exonuc_VII_lsu_C"/>
</dbReference>
<evidence type="ECO:0000256" key="5">
    <source>
        <dbReference type="HAMAP-Rule" id="MF_00378"/>
    </source>
</evidence>
<keyword evidence="3 5" id="KW-0378">Hydrolase</keyword>
<keyword evidence="4 5" id="KW-0269">Exonuclease</keyword>
<gene>
    <name evidence="5 9" type="primary">xseA</name>
    <name evidence="9" type="ORF">NE663_09545</name>
</gene>
<dbReference type="EC" id="3.1.11.6" evidence="5"/>
<keyword evidence="10" id="KW-1185">Reference proteome</keyword>
<evidence type="ECO:0000256" key="1">
    <source>
        <dbReference type="ARBA" id="ARBA00022490"/>
    </source>
</evidence>
<dbReference type="RefSeq" id="WP_256198256.1">
    <property type="nucleotide sequence ID" value="NZ_DBEZUI010000191.1"/>
</dbReference>
<comment type="subcellular location">
    <subcellularLocation>
        <location evidence="5 6">Cytoplasm</location>
    </subcellularLocation>
</comment>
<keyword evidence="1 5" id="KW-0963">Cytoplasm</keyword>
<evidence type="ECO:0000313" key="9">
    <source>
        <dbReference type="EMBL" id="MCQ5122499.1"/>
    </source>
</evidence>
<name>A0ABT1SMR6_9FIRM</name>
<dbReference type="PANTHER" id="PTHR30008:SF0">
    <property type="entry name" value="EXODEOXYRIBONUCLEASE 7 LARGE SUBUNIT"/>
    <property type="match status" value="1"/>
</dbReference>
<accession>A0ABT1SMR6</accession>
<dbReference type="Gene3D" id="2.40.50.1010">
    <property type="match status" value="1"/>
</dbReference>
<sequence>MKPVYSVGALLRYIKASYEQDEQLRAILVKGEISNFTAHRSGHYYFSLKDTSGRISCVMFASYVRKLNIKLEEGMKVIVHASLSMYEATGSTQLYVTGVQADGIGDLFLRFEQLKRQLREEGLFDDAHKKKLPLYPMDIAIITAKEGAAIHDIMTTMNKRWPIAKISLYPSLVQGEGAALNLMERLLQADEAGHDLIILARGGGSLEDLWCFNDERLARLIYDLKTVIVTGVGHESDTTLVDYVADQRFATPTAAVAHSVPDLREVKEQLEAMRKYLYERIWTRLRHAHSELLLIKRFRYFDQPMLLLHDEEMRFAMQERRFLETRQRFYKQRETLQKRSAQFAYLSSRCMKKEEQALLTKRHTLLSHIQEKLKITKNTMEKQIALLDAYNPLAVLKRGYAIVSDEEGIIRSIRDVHDKDRLSIRLQDGRIQVEVVNQEESK</sequence>
<dbReference type="Proteomes" id="UP001524435">
    <property type="component" value="Unassembled WGS sequence"/>
</dbReference>
<evidence type="ECO:0000259" key="7">
    <source>
        <dbReference type="Pfam" id="PF02601"/>
    </source>
</evidence>
<reference evidence="9 10" key="1">
    <citation type="submission" date="2022-06" db="EMBL/GenBank/DDBJ databases">
        <title>Isolation of gut microbiota from human fecal samples.</title>
        <authorList>
            <person name="Pamer E.G."/>
            <person name="Barat B."/>
            <person name="Waligurski E."/>
            <person name="Medina S."/>
            <person name="Paddock L."/>
            <person name="Mostad J."/>
        </authorList>
    </citation>
    <scope>NUCLEOTIDE SEQUENCE [LARGE SCALE GENOMIC DNA]</scope>
    <source>
        <strain evidence="9 10">DFI.6.1</strain>
    </source>
</reference>
<dbReference type="HAMAP" id="MF_00378">
    <property type="entry name" value="Exonuc_7_L"/>
    <property type="match status" value="1"/>
</dbReference>
<dbReference type="Pfam" id="PF02601">
    <property type="entry name" value="Exonuc_VII_L"/>
    <property type="match status" value="1"/>
</dbReference>
<comment type="catalytic activity">
    <reaction evidence="5 6">
        <text>Exonucleolytic cleavage in either 5'- to 3'- or 3'- to 5'-direction to yield nucleoside 5'-phosphates.</text>
        <dbReference type="EC" id="3.1.11.6"/>
    </reaction>
</comment>
<evidence type="ECO:0000259" key="8">
    <source>
        <dbReference type="Pfam" id="PF13742"/>
    </source>
</evidence>
<dbReference type="InterPro" id="IPR025824">
    <property type="entry name" value="OB-fold_nuc-bd_dom"/>
</dbReference>
<comment type="similarity">
    <text evidence="5 6">Belongs to the XseA family.</text>
</comment>
<keyword evidence="2 5" id="KW-0540">Nuclease</keyword>
<dbReference type="CDD" id="cd04489">
    <property type="entry name" value="ExoVII_LU_OBF"/>
    <property type="match status" value="1"/>
</dbReference>
<proteinExistence type="inferred from homology"/>
<dbReference type="PANTHER" id="PTHR30008">
    <property type="entry name" value="EXODEOXYRIBONUCLEASE 7 LARGE SUBUNIT"/>
    <property type="match status" value="1"/>
</dbReference>
<feature type="domain" description="Exonuclease VII large subunit C-terminal" evidence="7">
    <location>
        <begin position="123"/>
        <end position="433"/>
    </location>
</feature>
<evidence type="ECO:0000313" key="10">
    <source>
        <dbReference type="Proteomes" id="UP001524435"/>
    </source>
</evidence>
<organism evidence="9 10">
    <name type="scientific">Massilicoli timonensis</name>
    <dbReference type="NCBI Taxonomy" id="2015901"/>
    <lineage>
        <taxon>Bacteria</taxon>
        <taxon>Bacillati</taxon>
        <taxon>Bacillota</taxon>
        <taxon>Erysipelotrichia</taxon>
        <taxon>Erysipelotrichales</taxon>
        <taxon>Erysipelotrichaceae</taxon>
        <taxon>Massilicoli</taxon>
    </lineage>
</organism>
<dbReference type="Pfam" id="PF13742">
    <property type="entry name" value="tRNA_anti_2"/>
    <property type="match status" value="1"/>
</dbReference>
<evidence type="ECO:0000256" key="3">
    <source>
        <dbReference type="ARBA" id="ARBA00022801"/>
    </source>
</evidence>
<dbReference type="EMBL" id="JANGCH010000016">
    <property type="protein sequence ID" value="MCQ5122499.1"/>
    <property type="molecule type" value="Genomic_DNA"/>
</dbReference>
<dbReference type="InterPro" id="IPR003753">
    <property type="entry name" value="Exonuc_VII_L"/>
</dbReference>
<protein>
    <recommendedName>
        <fullName evidence="5">Exodeoxyribonuclease 7 large subunit</fullName>
        <ecNumber evidence="5">3.1.11.6</ecNumber>
    </recommendedName>
    <alternativeName>
        <fullName evidence="5">Exodeoxyribonuclease VII large subunit</fullName>
        <shortName evidence="5">Exonuclease VII large subunit</shortName>
    </alternativeName>
</protein>
<comment type="caution">
    <text evidence="9">The sequence shown here is derived from an EMBL/GenBank/DDBJ whole genome shotgun (WGS) entry which is preliminary data.</text>
</comment>